<evidence type="ECO:0000256" key="2">
    <source>
        <dbReference type="SAM" id="SignalP"/>
    </source>
</evidence>
<organism evidence="3 4">
    <name type="scientific">Corynespora cassiicola Philippines</name>
    <dbReference type="NCBI Taxonomy" id="1448308"/>
    <lineage>
        <taxon>Eukaryota</taxon>
        <taxon>Fungi</taxon>
        <taxon>Dikarya</taxon>
        <taxon>Ascomycota</taxon>
        <taxon>Pezizomycotina</taxon>
        <taxon>Dothideomycetes</taxon>
        <taxon>Pleosporomycetidae</taxon>
        <taxon>Pleosporales</taxon>
        <taxon>Corynesporascaceae</taxon>
        <taxon>Corynespora</taxon>
    </lineage>
</organism>
<feature type="compositionally biased region" description="Low complexity" evidence="1">
    <location>
        <begin position="388"/>
        <end position="412"/>
    </location>
</feature>
<protein>
    <submittedName>
        <fullName evidence="3">Uncharacterized protein</fullName>
    </submittedName>
</protein>
<feature type="compositionally biased region" description="Pro residues" evidence="1">
    <location>
        <begin position="459"/>
        <end position="472"/>
    </location>
</feature>
<evidence type="ECO:0000313" key="4">
    <source>
        <dbReference type="Proteomes" id="UP000240883"/>
    </source>
</evidence>
<dbReference type="STRING" id="1448308.A0A2T2NGJ8"/>
<gene>
    <name evidence="3" type="ORF">BS50DRAFT_77284</name>
</gene>
<feature type="signal peptide" evidence="2">
    <location>
        <begin position="1"/>
        <end position="24"/>
    </location>
</feature>
<feature type="chain" id="PRO_5015436184" evidence="2">
    <location>
        <begin position="25"/>
        <end position="515"/>
    </location>
</feature>
<proteinExistence type="predicted"/>
<name>A0A2T2NGJ8_CORCC</name>
<feature type="compositionally biased region" description="Polar residues" evidence="1">
    <location>
        <begin position="418"/>
        <end position="431"/>
    </location>
</feature>
<sequence length="515" mass="53265">MITTLTMMVSFAAWLLAACSSVTAGPVPDQYRRPNQPRFFIFSNTSSIVLKASSLPSASSSTLLPPMVKNSPSALPVNADTAVIIEPVQPTVITHTKPGITFLLPDGRPFITDSPQTVLSTSFLTDITPTPSSSKRPKPEASSMPVSLPYIQSSIGMGTFAPSSLIPTSQAESEKNMSGSMSYQTPMFTYSPDDRETRTSSPLTSSKQASGASTQLPSLPGGFISRVTPTSASTQNASMPITIPTHSSVLLSTKTMLSITVQTTLLSSLKTNPGTLLPETPSTIVMTLTQYTTVFPTPLVSEAPTAQSSTSPSSMLSSAPQSSSAALSSVPSQGQESTASPPGLPSTSLSVPPVVVITMYTTVAPTPPTAPEVTLSSVVSEAPPPQASSPVSSVVPSEPLSSQTRSATTSQAPEMPSFTYQPPSSVTSEASVQPPVFPSSKPAEPTLSKPAITSSKPIPSAPPPTSVEPVPEPSASSLTSEGPLIITPIPPSQIFTVTETVTEKETVTVTATVTA</sequence>
<keyword evidence="4" id="KW-1185">Reference proteome</keyword>
<dbReference type="EMBL" id="KZ678138">
    <property type="protein sequence ID" value="PSN64557.1"/>
    <property type="molecule type" value="Genomic_DNA"/>
</dbReference>
<feature type="region of interest" description="Disordered" evidence="1">
    <location>
        <begin position="302"/>
        <end position="348"/>
    </location>
</feature>
<accession>A0A2T2NGJ8</accession>
<dbReference type="OrthoDB" id="3801082at2759"/>
<feature type="compositionally biased region" description="Polar residues" evidence="1">
    <location>
        <begin position="227"/>
        <end position="239"/>
    </location>
</feature>
<dbReference type="Proteomes" id="UP000240883">
    <property type="component" value="Unassembled WGS sequence"/>
</dbReference>
<feature type="region of interest" description="Disordered" evidence="1">
    <location>
        <begin position="163"/>
        <end position="239"/>
    </location>
</feature>
<feature type="compositionally biased region" description="Low complexity" evidence="1">
    <location>
        <begin position="371"/>
        <end position="381"/>
    </location>
</feature>
<evidence type="ECO:0000256" key="1">
    <source>
        <dbReference type="SAM" id="MobiDB-lite"/>
    </source>
</evidence>
<reference evidence="3 4" key="1">
    <citation type="journal article" date="2018" name="Front. Microbiol.">
        <title>Genome-Wide Analysis of Corynespora cassiicola Leaf Fall Disease Putative Effectors.</title>
        <authorList>
            <person name="Lopez D."/>
            <person name="Ribeiro S."/>
            <person name="Label P."/>
            <person name="Fumanal B."/>
            <person name="Venisse J.S."/>
            <person name="Kohler A."/>
            <person name="de Oliveira R.R."/>
            <person name="Labutti K."/>
            <person name="Lipzen A."/>
            <person name="Lail K."/>
            <person name="Bauer D."/>
            <person name="Ohm R.A."/>
            <person name="Barry K.W."/>
            <person name="Spatafora J."/>
            <person name="Grigoriev I.V."/>
            <person name="Martin F.M."/>
            <person name="Pujade-Renaud V."/>
        </authorList>
    </citation>
    <scope>NUCLEOTIDE SEQUENCE [LARGE SCALE GENOMIC DNA]</scope>
    <source>
        <strain evidence="3 4">Philippines</strain>
    </source>
</reference>
<feature type="compositionally biased region" description="Polar residues" evidence="1">
    <location>
        <begin position="199"/>
        <end position="217"/>
    </location>
</feature>
<dbReference type="AlphaFoldDB" id="A0A2T2NGJ8"/>
<feature type="compositionally biased region" description="Low complexity" evidence="1">
    <location>
        <begin position="448"/>
        <end position="458"/>
    </location>
</feature>
<feature type="compositionally biased region" description="Polar residues" evidence="1">
    <location>
        <begin position="163"/>
        <end position="188"/>
    </location>
</feature>
<feature type="region of interest" description="Disordered" evidence="1">
    <location>
        <begin position="124"/>
        <end position="145"/>
    </location>
</feature>
<keyword evidence="2" id="KW-0732">Signal</keyword>
<evidence type="ECO:0000313" key="3">
    <source>
        <dbReference type="EMBL" id="PSN64557.1"/>
    </source>
</evidence>
<feature type="region of interest" description="Disordered" evidence="1">
    <location>
        <begin position="364"/>
        <end position="485"/>
    </location>
</feature>